<dbReference type="Gene3D" id="3.30.559.10">
    <property type="entry name" value="Chloramphenicol acetyltransferase-like domain"/>
    <property type="match status" value="1"/>
</dbReference>
<dbReference type="PROSITE" id="PS00440">
    <property type="entry name" value="ACYLTRANSF_C_2"/>
    <property type="match status" value="1"/>
</dbReference>
<organism evidence="8 9">
    <name type="scientific">Frankia nepalensis</name>
    <dbReference type="NCBI Taxonomy" id="1836974"/>
    <lineage>
        <taxon>Bacteria</taxon>
        <taxon>Bacillati</taxon>
        <taxon>Actinomycetota</taxon>
        <taxon>Actinomycetes</taxon>
        <taxon>Frankiales</taxon>
        <taxon>Frankiaceae</taxon>
        <taxon>Frankia</taxon>
    </lineage>
</organism>
<accession>A0A937R9U8</accession>
<evidence type="ECO:0000256" key="5">
    <source>
        <dbReference type="RuleBase" id="RU003801"/>
    </source>
</evidence>
<protein>
    <submittedName>
        <fullName evidence="8">Choline/carnitine O-acyltransferase</fullName>
    </submittedName>
</protein>
<evidence type="ECO:0000313" key="9">
    <source>
        <dbReference type="Proteomes" id="UP000604475"/>
    </source>
</evidence>
<dbReference type="EMBL" id="JAEACQ010000141">
    <property type="protein sequence ID" value="MBL7626540.1"/>
    <property type="molecule type" value="Genomic_DNA"/>
</dbReference>
<evidence type="ECO:0000256" key="1">
    <source>
        <dbReference type="ARBA" id="ARBA00005232"/>
    </source>
</evidence>
<keyword evidence="3 5" id="KW-0012">Acyltransferase</keyword>
<dbReference type="Gene3D" id="3.30.559.70">
    <property type="entry name" value="Choline/Carnitine o-acyltransferase, domain 2"/>
    <property type="match status" value="1"/>
</dbReference>
<dbReference type="RefSeq" id="WP_203006516.1">
    <property type="nucleotide sequence ID" value="NZ_JADWYU010000377.1"/>
</dbReference>
<evidence type="ECO:0000313" key="8">
    <source>
        <dbReference type="EMBL" id="MBL7626540.1"/>
    </source>
</evidence>
<reference evidence="8" key="1">
    <citation type="submission" date="2020-12" db="EMBL/GenBank/DDBJ databases">
        <title>Genomic characterization of non-nitrogen-fixing Frankia strains.</title>
        <authorList>
            <person name="Carlos-Shanley C."/>
            <person name="Guerra T."/>
            <person name="Hahn D."/>
        </authorList>
    </citation>
    <scope>NUCLEOTIDE SEQUENCE</scope>
    <source>
        <strain evidence="8">CN6</strain>
    </source>
</reference>
<evidence type="ECO:0000259" key="7">
    <source>
        <dbReference type="Pfam" id="PF00755"/>
    </source>
</evidence>
<dbReference type="InterPro" id="IPR042231">
    <property type="entry name" value="Cho/carn_acyl_trans_2"/>
</dbReference>
<keyword evidence="2 5" id="KW-0808">Transferase</keyword>
<evidence type="ECO:0000256" key="3">
    <source>
        <dbReference type="ARBA" id="ARBA00023315"/>
    </source>
</evidence>
<evidence type="ECO:0000256" key="6">
    <source>
        <dbReference type="SAM" id="MobiDB-lite"/>
    </source>
</evidence>
<comment type="similarity">
    <text evidence="1 5">Belongs to the carnitine/choline acetyltransferase family.</text>
</comment>
<feature type="domain" description="Choline/carnitine acyltransferase" evidence="7">
    <location>
        <begin position="40"/>
        <end position="621"/>
    </location>
</feature>
<evidence type="ECO:0000256" key="4">
    <source>
        <dbReference type="PIRSR" id="PIRSR600542-1"/>
    </source>
</evidence>
<dbReference type="Proteomes" id="UP000604475">
    <property type="component" value="Unassembled WGS sequence"/>
</dbReference>
<dbReference type="InterPro" id="IPR023213">
    <property type="entry name" value="CAT-like_dom_sf"/>
</dbReference>
<feature type="compositionally biased region" description="Low complexity" evidence="6">
    <location>
        <begin position="9"/>
        <end position="22"/>
    </location>
</feature>
<dbReference type="InterPro" id="IPR000542">
    <property type="entry name" value="Carn_acyl_trans"/>
</dbReference>
<sequence>MTVETGREAATTAATTAAAPTAMTKPAVRTFDNEDSLPRVPLPDLADSCARFLAWCAPLLTAEQLAATKAAVDDFLAPDGPGRPLHAELVRFNASEGVHSWLDEFWPARYLGRRDRIALNANFFFLFRDAATPPATAPPPGDPQVERAAGLIAAALDYKIRLDAERIPPLLRRGQPQSMVQNRFLFSTTRIPGGDQDTVRMPYSSAHPGPSDARHVLVFRRGRMFRMDVLGPDGTPHTLPELAAGLARVLAAADPAPAPDDTAVGHLTTKARAAWAESRAALLAHDPANVTALEEIERALFCVCLDHVVPPDTLATCDQLLHGSAAGRWYDKSVSFVVFPNGRAGINIEHCGLDGTTVLSFVDELLAAPPAELSARSGARAHGDPEVRPISFVLDATLRADIAAAAESFAQFGADTEAVALSFPEHGADRSKTLRISPDALVQMAYQLAHYRAKGRTGATYESIATRQWRYGRTEAMRVVTPEVLTFVATMDDPAADPATRRAALRAAADAHVRRAGECQRGDAPEQHLWELAFIQRRRGIELGVPTASPLYESPGWLVMRDDYLSTSSAPSANIEYFGFGSTSGKCIGIAYVLLPDRLNIYLSTPRPVAAGMHAFADRLREALGELDELLAMDHGRA</sequence>
<feature type="region of interest" description="Disordered" evidence="6">
    <location>
        <begin position="1"/>
        <end position="22"/>
    </location>
</feature>
<dbReference type="GO" id="GO:0016746">
    <property type="term" value="F:acyltransferase activity"/>
    <property type="evidence" value="ECO:0007669"/>
    <property type="project" value="UniProtKB-KW"/>
</dbReference>
<comment type="caution">
    <text evidence="8">The sequence shown here is derived from an EMBL/GenBank/DDBJ whole genome shotgun (WGS) entry which is preliminary data.</text>
</comment>
<dbReference type="Pfam" id="PF00755">
    <property type="entry name" value="Carn_acyltransf"/>
    <property type="match status" value="1"/>
</dbReference>
<name>A0A937R9U8_9ACTN</name>
<dbReference type="SUPFAM" id="SSF52777">
    <property type="entry name" value="CoA-dependent acyltransferases"/>
    <property type="match status" value="2"/>
</dbReference>
<feature type="active site" description="Proton acceptor" evidence="4">
    <location>
        <position position="350"/>
    </location>
</feature>
<keyword evidence="9" id="KW-1185">Reference proteome</keyword>
<evidence type="ECO:0000256" key="2">
    <source>
        <dbReference type="ARBA" id="ARBA00022679"/>
    </source>
</evidence>
<dbReference type="AlphaFoldDB" id="A0A937R9U8"/>
<gene>
    <name evidence="8" type="ORF">I7412_05005</name>
</gene>
<proteinExistence type="inferred from homology"/>
<dbReference type="PANTHER" id="PTHR22589">
    <property type="entry name" value="CARNITINE O-ACYLTRANSFERASE"/>
    <property type="match status" value="1"/>
</dbReference>
<dbReference type="InterPro" id="IPR039551">
    <property type="entry name" value="Cho/carn_acyl_trans"/>
</dbReference>